<dbReference type="PANTHER" id="PTHR43133">
    <property type="entry name" value="RNA POLYMERASE ECF-TYPE SIGMA FACTO"/>
    <property type="match status" value="1"/>
</dbReference>
<keyword evidence="3" id="KW-0731">Sigma factor</keyword>
<keyword evidence="5" id="KW-0804">Transcription</keyword>
<keyword evidence="2" id="KW-0805">Transcription regulation</keyword>
<evidence type="ECO:0000256" key="6">
    <source>
        <dbReference type="SAM" id="MobiDB-lite"/>
    </source>
</evidence>
<evidence type="ECO:0000313" key="9">
    <source>
        <dbReference type="EMBL" id="GIH09191.1"/>
    </source>
</evidence>
<evidence type="ECO:0000256" key="5">
    <source>
        <dbReference type="ARBA" id="ARBA00023163"/>
    </source>
</evidence>
<reference evidence="9" key="1">
    <citation type="submission" date="2021-01" db="EMBL/GenBank/DDBJ databases">
        <title>Whole genome shotgun sequence of Rhizocola hellebori NBRC 109834.</title>
        <authorList>
            <person name="Komaki H."/>
            <person name="Tamura T."/>
        </authorList>
    </citation>
    <scope>NUCLEOTIDE SEQUENCE</scope>
    <source>
        <strain evidence="9">NBRC 109834</strain>
    </source>
</reference>
<sequence length="847" mass="88332">MSPWEAAVTTMLEPELESDPYLISLVRGGDTEAFGRLYERHVAAARRLARVLTRDPSDADDLVAETFTRVLSAMRTGHGPDTAFRAYLLTSLRHTLYDRASRDRRIEYTDDLTAYERPNAPEDPAVRTLESTYAARAFARLPERWRAVLWHTEVEGESAAQVAPLLGLTPNGVAALAYRARERLRQMYLQEHIAITESPRCHWTGTHLAGYVRAALARRDRSKVEDHLTECHRCRALHRELSEENSGLRSVIAGLLLGGAAPAYLAEGSPLGARWLATIGAGILLWGKGWLAQLAAIATELWWRVLSLPRSVIQRYGPGNVAAAGGLAGAGLIGVAVFTGVLLQSTPQQHAAPPRVPPLPRPVQPPPTGAAQLLPPPQLSAPPPVLLPLEPTPAQTKPAQTKPAPAPAQAGSAVIAFEPAQARLTAMGSGTLPITVRMAESSAMSSDALSLGVLVPAPMKLAGPDAGDGWRCQAGAGTVMCERAGPVRNGMTTAKIPLEVGNLTGYQGFDVTLKAGSTVTRSMVRAPIAPAGLDVGYAAHGHLGYALGGNTLLACQPRPTCLSSDNNSRAMLPALPVDREPGAPKGLLAAGGPSGPSGQLVALAGGKAASGAHLRLPAGARVRWAGLTITASASAPPVFAGVHTPRGGWYPIKLNPSKNVIADRAVSQSFAEVTDLVRADGGGDWWLATAADDLPSGLGQFAGWSLAVVYDSAASADGELAVYLGPKPLRWQQEVSVQLGAGGKVDVGLVVWDGDRALSGDSLVVGKNTVGDPGNVAGGSNASAVACTATPDQCAWPTPGLDVLRFRGSADVGATTTLLAGEDPLELGVLAVLTETAQAGGRAVASR</sequence>
<dbReference type="InterPro" id="IPR036388">
    <property type="entry name" value="WH-like_DNA-bd_sf"/>
</dbReference>
<evidence type="ECO:0000256" key="1">
    <source>
        <dbReference type="ARBA" id="ARBA00010641"/>
    </source>
</evidence>
<dbReference type="InterPro" id="IPR013324">
    <property type="entry name" value="RNA_pol_sigma_r3/r4-like"/>
</dbReference>
<evidence type="ECO:0000256" key="2">
    <source>
        <dbReference type="ARBA" id="ARBA00023015"/>
    </source>
</evidence>
<feature type="domain" description="RNA polymerase sigma factor 70 region 4 type 2" evidence="8">
    <location>
        <begin position="136"/>
        <end position="184"/>
    </location>
</feature>
<dbReference type="SUPFAM" id="SSF88946">
    <property type="entry name" value="Sigma2 domain of RNA polymerase sigma factors"/>
    <property type="match status" value="1"/>
</dbReference>
<comment type="similarity">
    <text evidence="1">Belongs to the sigma-70 factor family. ECF subfamily.</text>
</comment>
<name>A0A8J3VKL2_9ACTN</name>
<dbReference type="InterPro" id="IPR014284">
    <property type="entry name" value="RNA_pol_sigma-70_dom"/>
</dbReference>
<evidence type="ECO:0000259" key="8">
    <source>
        <dbReference type="Pfam" id="PF08281"/>
    </source>
</evidence>
<dbReference type="NCBIfam" id="TIGR02937">
    <property type="entry name" value="sigma70-ECF"/>
    <property type="match status" value="1"/>
</dbReference>
<dbReference type="Proteomes" id="UP000612899">
    <property type="component" value="Unassembled WGS sequence"/>
</dbReference>
<accession>A0A8J3VKL2</accession>
<dbReference type="SUPFAM" id="SSF88659">
    <property type="entry name" value="Sigma3 and sigma4 domains of RNA polymerase sigma factors"/>
    <property type="match status" value="1"/>
</dbReference>
<dbReference type="GO" id="GO:0016987">
    <property type="term" value="F:sigma factor activity"/>
    <property type="evidence" value="ECO:0007669"/>
    <property type="project" value="UniProtKB-KW"/>
</dbReference>
<dbReference type="InterPro" id="IPR013325">
    <property type="entry name" value="RNA_pol_sigma_r2"/>
</dbReference>
<dbReference type="AlphaFoldDB" id="A0A8J3VKL2"/>
<dbReference type="InterPro" id="IPR007627">
    <property type="entry name" value="RNA_pol_sigma70_r2"/>
</dbReference>
<evidence type="ECO:0000259" key="7">
    <source>
        <dbReference type="Pfam" id="PF04542"/>
    </source>
</evidence>
<evidence type="ECO:0000256" key="3">
    <source>
        <dbReference type="ARBA" id="ARBA00023082"/>
    </source>
</evidence>
<feature type="region of interest" description="Disordered" evidence="6">
    <location>
        <begin position="348"/>
        <end position="406"/>
    </location>
</feature>
<dbReference type="Gene3D" id="1.10.10.1320">
    <property type="entry name" value="Anti-sigma factor, zinc-finger domain"/>
    <property type="match status" value="1"/>
</dbReference>
<dbReference type="Pfam" id="PF08281">
    <property type="entry name" value="Sigma70_r4_2"/>
    <property type="match status" value="1"/>
</dbReference>
<proteinExistence type="inferred from homology"/>
<dbReference type="InterPro" id="IPR039425">
    <property type="entry name" value="RNA_pol_sigma-70-like"/>
</dbReference>
<keyword evidence="4" id="KW-0238">DNA-binding</keyword>
<dbReference type="Gene3D" id="1.10.1740.10">
    <property type="match status" value="1"/>
</dbReference>
<dbReference type="GO" id="GO:0003677">
    <property type="term" value="F:DNA binding"/>
    <property type="evidence" value="ECO:0007669"/>
    <property type="project" value="UniProtKB-KW"/>
</dbReference>
<dbReference type="GO" id="GO:0006352">
    <property type="term" value="P:DNA-templated transcription initiation"/>
    <property type="evidence" value="ECO:0007669"/>
    <property type="project" value="InterPro"/>
</dbReference>
<dbReference type="PANTHER" id="PTHR43133:SF8">
    <property type="entry name" value="RNA POLYMERASE SIGMA FACTOR HI_1459-RELATED"/>
    <property type="match status" value="1"/>
</dbReference>
<gene>
    <name evidence="9" type="ORF">Rhe02_72580</name>
</gene>
<evidence type="ECO:0000313" key="10">
    <source>
        <dbReference type="Proteomes" id="UP000612899"/>
    </source>
</evidence>
<feature type="compositionally biased region" description="Pro residues" evidence="6">
    <location>
        <begin position="354"/>
        <end position="386"/>
    </location>
</feature>
<keyword evidence="10" id="KW-1185">Reference proteome</keyword>
<evidence type="ECO:0008006" key="11">
    <source>
        <dbReference type="Google" id="ProtNLM"/>
    </source>
</evidence>
<protein>
    <recommendedName>
        <fullName evidence="11">Sigma-70 family RNA polymerase sigma factor</fullName>
    </recommendedName>
</protein>
<comment type="caution">
    <text evidence="9">The sequence shown here is derived from an EMBL/GenBank/DDBJ whole genome shotgun (WGS) entry which is preliminary data.</text>
</comment>
<dbReference type="InterPro" id="IPR013249">
    <property type="entry name" value="RNA_pol_sigma70_r4_t2"/>
</dbReference>
<organism evidence="9 10">
    <name type="scientific">Rhizocola hellebori</name>
    <dbReference type="NCBI Taxonomy" id="1392758"/>
    <lineage>
        <taxon>Bacteria</taxon>
        <taxon>Bacillati</taxon>
        <taxon>Actinomycetota</taxon>
        <taxon>Actinomycetes</taxon>
        <taxon>Micromonosporales</taxon>
        <taxon>Micromonosporaceae</taxon>
        <taxon>Rhizocola</taxon>
    </lineage>
</organism>
<dbReference type="Pfam" id="PF04542">
    <property type="entry name" value="Sigma70_r2"/>
    <property type="match status" value="1"/>
</dbReference>
<dbReference type="Gene3D" id="1.10.10.10">
    <property type="entry name" value="Winged helix-like DNA-binding domain superfamily/Winged helix DNA-binding domain"/>
    <property type="match status" value="1"/>
</dbReference>
<feature type="compositionally biased region" description="Low complexity" evidence="6">
    <location>
        <begin position="387"/>
        <end position="406"/>
    </location>
</feature>
<feature type="domain" description="RNA polymerase sigma-70 region 2" evidence="7">
    <location>
        <begin position="37"/>
        <end position="105"/>
    </location>
</feature>
<evidence type="ECO:0000256" key="4">
    <source>
        <dbReference type="ARBA" id="ARBA00023125"/>
    </source>
</evidence>
<dbReference type="EMBL" id="BONY01000063">
    <property type="protein sequence ID" value="GIH09191.1"/>
    <property type="molecule type" value="Genomic_DNA"/>
</dbReference>
<dbReference type="InterPro" id="IPR041916">
    <property type="entry name" value="Anti_sigma_zinc_sf"/>
</dbReference>